<comment type="subcellular location">
    <subcellularLocation>
        <location evidence="1">Cell membrane</location>
        <topology evidence="1">Single-pass type I membrane protein</topology>
    </subcellularLocation>
</comment>
<dbReference type="Pfam" id="PF03160">
    <property type="entry name" value="Calx-beta"/>
    <property type="match status" value="3"/>
</dbReference>
<feature type="repeat" description="CSPG" evidence="12">
    <location>
        <begin position="306"/>
        <end position="399"/>
    </location>
</feature>
<dbReference type="PANTHER" id="PTHR45739">
    <property type="entry name" value="MATRIX PROTEIN, PUTATIVE-RELATED"/>
    <property type="match status" value="1"/>
</dbReference>
<name>A0A7J8AZI7_PIPKU</name>
<evidence type="ECO:0000256" key="9">
    <source>
        <dbReference type="ARBA" id="ARBA00022989"/>
    </source>
</evidence>
<keyword evidence="6" id="KW-0732">Signal</keyword>
<comment type="similarity">
    <text evidence="2">Belongs to the FRAS1 family.</text>
</comment>
<reference evidence="15 16" key="1">
    <citation type="journal article" date="2020" name="Nature">
        <title>Six reference-quality genomes reveal evolution of bat adaptations.</title>
        <authorList>
            <person name="Jebb D."/>
            <person name="Huang Z."/>
            <person name="Pippel M."/>
            <person name="Hughes G.M."/>
            <person name="Lavrichenko K."/>
            <person name="Devanna P."/>
            <person name="Winkler S."/>
            <person name="Jermiin L.S."/>
            <person name="Skirmuntt E.C."/>
            <person name="Katzourakis A."/>
            <person name="Burkitt-Gray L."/>
            <person name="Ray D.A."/>
            <person name="Sullivan K.A.M."/>
            <person name="Roscito J.G."/>
            <person name="Kirilenko B.M."/>
            <person name="Davalos L.M."/>
            <person name="Corthals A.P."/>
            <person name="Power M.L."/>
            <person name="Jones G."/>
            <person name="Ransome R.D."/>
            <person name="Dechmann D.K.N."/>
            <person name="Locatelli A.G."/>
            <person name="Puechmaille S.J."/>
            <person name="Fedrigo O."/>
            <person name="Jarvis E.D."/>
            <person name="Hiller M."/>
            <person name="Vernes S.C."/>
            <person name="Myers E.W."/>
            <person name="Teeling E.C."/>
        </authorList>
    </citation>
    <scope>NUCLEOTIDE SEQUENCE [LARGE SCALE GENOMIC DNA]</scope>
    <source>
        <strain evidence="15">MPipKuh1</strain>
        <tissue evidence="15">Flight muscle</tissue>
    </source>
</reference>
<accession>A0A7J8AZI7</accession>
<evidence type="ECO:0000256" key="7">
    <source>
        <dbReference type="ARBA" id="ARBA00022737"/>
    </source>
</evidence>
<evidence type="ECO:0000313" key="15">
    <source>
        <dbReference type="EMBL" id="KAF6392007.1"/>
    </source>
</evidence>
<dbReference type="GO" id="GO:0048513">
    <property type="term" value="P:animal organ development"/>
    <property type="evidence" value="ECO:0007669"/>
    <property type="project" value="UniProtKB-ARBA"/>
</dbReference>
<evidence type="ECO:0000256" key="4">
    <source>
        <dbReference type="ARBA" id="ARBA00022692"/>
    </source>
</evidence>
<evidence type="ECO:0000256" key="3">
    <source>
        <dbReference type="ARBA" id="ARBA00022475"/>
    </source>
</evidence>
<feature type="transmembrane region" description="Helical" evidence="13">
    <location>
        <begin position="1901"/>
        <end position="1921"/>
    </location>
</feature>
<keyword evidence="10 13" id="KW-0472">Membrane</keyword>
<feature type="domain" description="Calx-beta" evidence="14">
    <location>
        <begin position="658"/>
        <end position="769"/>
    </location>
</feature>
<evidence type="ECO:0000256" key="2">
    <source>
        <dbReference type="ARBA" id="ARBA00005529"/>
    </source>
</evidence>
<evidence type="ECO:0000256" key="8">
    <source>
        <dbReference type="ARBA" id="ARBA00022837"/>
    </source>
</evidence>
<evidence type="ECO:0000259" key="14">
    <source>
        <dbReference type="SMART" id="SM00237"/>
    </source>
</evidence>
<feature type="repeat" description="CSPG" evidence="12">
    <location>
        <begin position="15"/>
        <end position="115"/>
    </location>
</feature>
<feature type="domain" description="Calx-beta" evidence="14">
    <location>
        <begin position="538"/>
        <end position="645"/>
    </location>
</feature>
<dbReference type="SMART" id="SM00237">
    <property type="entry name" value="Calx_beta"/>
    <property type="match status" value="5"/>
</dbReference>
<sequence>MRPNILCFNQRKDDEPPRMTLQPLRVQLSSGVVISNFSLSLQDLDTPDNELIFVLTRQPDHGHLRQRQTASELLENGRILDQGSSFTYQDILGGLVGYTPGGSGVAVDEFWFSLSDGLHVDTGRMEIYIELPTGDAPHLAVNRGLQLSAGHVEYSHRRGESGGNFDFKFDVVDGEGNKLTSQSFSIIVLEDKSPPVITTNKGLVLDENSVKKITTLQLSATDQESEPAALTYRITRQPRLGHLENAGSPGILITSFTQADLASRNVQYVHTSESEKHSDAFGFTLSDGVHEVTQTFHITIRPVDDSLPVVQNVGMRVQEGVRKTITEFELKAVDADTEADSVTFTIVQPPRHGSIERTTDGQHFQFVSTFTMEDVYQNRVSYSHDGSNSLKDWFTFTVADGKNPFFIVEEGGKEIMTAAPQQFQVDILPVDDSTPRIVTNLGLQWLEHMDGKATNLITKKELLTLDPDTEDLQLVYEIAAGPRHGHVENKLQPGRAAVTFTQEDVNLGLIRYVLHEEKIHEMMDSFQFLVKDSKPNVVRDNVFHIQWSLISFKHTSYNVSEKAGSVSVTVQRTGNLNQYAIVLCHTEQGTASSSSRISSQPGQQDYVEYAGQVQFDEREDTKSCTIVINDDDVFEKVESFTVELSMPAYALLGEFTQAKVIINDTEDEPTLEFNKKTYRINESTGFLFAPIERKGDASSIVSVICYTIPKSAMGSSLYALESGSDFKSRGRSADSRVIFRPGVTMSTCDIMLIDDSEYEEEEEFEIALADASDNARIGRVSLAKVFINGPNDASTVSLSNTAFTVSEDAGTVKIPVIRHGTDLSTFTSVWCATRPSDPASATPGVDYVPSSRKVEFEPGVTEQYCTLTILDDIQYPAIEGLETFVVFLSSAQGAELTKPFQAVIAINDTFQDVPSMQFAKDLLLVKEKEGVLHVPIIRSGDLSYESSVRCYTRSLSALVAEDFEERRNADSSRITFLKGEKMKNCTVFIHDDSMFEPEEQFRVFLGHPLGNHWSGARVGKNSMATITISNDEDAPTIEFEEAAYQVREPSGPEATAVLNIKVIRRGDQNRTSKIRCSTRDGSAQSGVDYYPKSRVLKFSPGVDHIFFKVEILSNEDREWHESFSLVLGPDDPVEAVLGEVTTATVTILDQEAAGSLILPAPPIVVTLADYDHVEEVTKEGAKKSPSPGYPLVCVTPCDPHFPKYAITRERCSEAGINQTSVQFSWEVAAPTDGNGARSPFETITDNTPFTSVNHMVLDSIYFSRRFHVRCVAKAVDKVGHVGTPLRSNIVTIGTDSAICHTPVVAGTARGFQAQSFIATLKYLDVRHKEHPNRIHISVQIPHQDGMLPLISTMPLHNLHFLLSESIYRHQHICSNLVTTRDLRGVSETGFLDDKVYDSTAMGPGYDRPFQFDPSVREPKTIQLYKHLNLKSCVWTFDAYYDMTELIDVCGGSVTADFQVRDSAQSFLTVHVPLYVSYIYVTAPRGWASLEHHTEMEFSFFYDTVLWRTGIQTDSVLSARLQILRIYIREDGRLVIEFKTHAKFRGQFVMEHHTLPDVKSFIMTPDHLGGMEFGLQLLWSAQTFDSPYQLWRATSSYNRKDYSGEYTIFLIPCTVQPTQPWVDPGEKPLACTAHAPERFLIPIAFQQTNRPVPVVYSLNTEFQLCNNEKVFLMDPNTSDMSLAEMDYKGAFSKGQILYGRVLWNPEQNLNSAYKLQLEKVYLCTGKDGYVPFFDPTGTIYNEGPQYGCIQPNKYLKHRFLLLDRSQPEVTDRYFHDVPFEAHFASELPDLHVVSSMPGVDGFTLKVDALYKVEAGHQWYLQVIYIIGPDSLSGPRVQRSLAAPLRRHRRDLMDPSGRLALADSLIYDNEGDQVKNGTNMKSLTLDMQEPVVAASLSQTGASIGSALAAIMLLLLVFLVACFVTRKCQKQRKEPPMEDIVEEYPLNTKVEVPKRSPDRVEKNVSRQYCTVRNVNILSHAEGAYVFKGAKVKKLNLEVRVHNNLQDGTEV</sequence>
<evidence type="ECO:0000256" key="5">
    <source>
        <dbReference type="ARBA" id="ARBA00022723"/>
    </source>
</evidence>
<feature type="domain" description="Calx-beta" evidence="14">
    <location>
        <begin position="904"/>
        <end position="1006"/>
    </location>
</feature>
<dbReference type="EMBL" id="JACAGB010000001">
    <property type="protein sequence ID" value="KAF6392007.1"/>
    <property type="molecule type" value="Genomic_DNA"/>
</dbReference>
<feature type="domain" description="Calx-beta" evidence="14">
    <location>
        <begin position="784"/>
        <end position="889"/>
    </location>
</feature>
<keyword evidence="7" id="KW-0677">Repeat</keyword>
<dbReference type="Gene3D" id="2.60.40.2030">
    <property type="match status" value="5"/>
</dbReference>
<evidence type="ECO:0000256" key="6">
    <source>
        <dbReference type="ARBA" id="ARBA00022729"/>
    </source>
</evidence>
<dbReference type="FunFam" id="2.60.40.2030:FF:000006">
    <property type="entry name" value="Fraser extracellular matrix complex subunit 1"/>
    <property type="match status" value="1"/>
</dbReference>
<protein>
    <recommendedName>
        <fullName evidence="14">Calx-beta domain-containing protein</fullName>
    </recommendedName>
</protein>
<dbReference type="FunFam" id="2.60.40.2030:FF:000003">
    <property type="entry name" value="Fraser extracellular matrix complex subunit 1"/>
    <property type="match status" value="1"/>
</dbReference>
<gene>
    <name evidence="15" type="ORF">mPipKuh1_005223</name>
</gene>
<dbReference type="GO" id="GO:0009653">
    <property type="term" value="P:anatomical structure morphogenesis"/>
    <property type="evidence" value="ECO:0007669"/>
    <property type="project" value="TreeGrafter"/>
</dbReference>
<keyword evidence="11" id="KW-0325">Glycoprotein</keyword>
<feature type="repeat" description="CSPG" evidence="12">
    <location>
        <begin position="194"/>
        <end position="286"/>
    </location>
</feature>
<evidence type="ECO:0000256" key="13">
    <source>
        <dbReference type="SAM" id="Phobius"/>
    </source>
</evidence>
<dbReference type="GO" id="GO:0048731">
    <property type="term" value="P:system development"/>
    <property type="evidence" value="ECO:0007669"/>
    <property type="project" value="UniProtKB-ARBA"/>
</dbReference>
<dbReference type="PROSITE" id="PS51854">
    <property type="entry name" value="CSPG"/>
    <property type="match status" value="4"/>
</dbReference>
<evidence type="ECO:0000256" key="11">
    <source>
        <dbReference type="ARBA" id="ARBA00023180"/>
    </source>
</evidence>
<dbReference type="GO" id="GO:0007154">
    <property type="term" value="P:cell communication"/>
    <property type="evidence" value="ECO:0007669"/>
    <property type="project" value="InterPro"/>
</dbReference>
<dbReference type="InterPro" id="IPR051561">
    <property type="entry name" value="FRAS1_ECM"/>
</dbReference>
<comment type="caution">
    <text evidence="15">The sequence shown here is derived from an EMBL/GenBank/DDBJ whole genome shotgun (WGS) entry which is preliminary data.</text>
</comment>
<dbReference type="PANTHER" id="PTHR45739:SF1">
    <property type="entry name" value="EXTRACELLULAR MATRIX ORGANIZING PROTEIN FRAS1"/>
    <property type="match status" value="1"/>
</dbReference>
<dbReference type="GO" id="GO:0005886">
    <property type="term" value="C:plasma membrane"/>
    <property type="evidence" value="ECO:0007669"/>
    <property type="project" value="UniProtKB-SubCell"/>
</dbReference>
<keyword evidence="16" id="KW-1185">Reference proteome</keyword>
<dbReference type="Pfam" id="PF16184">
    <property type="entry name" value="Cadherin_3"/>
    <property type="match status" value="4"/>
</dbReference>
<keyword evidence="9 13" id="KW-1133">Transmembrane helix</keyword>
<organism evidence="15 16">
    <name type="scientific">Pipistrellus kuhlii</name>
    <name type="common">Kuhl's pipistrelle</name>
    <dbReference type="NCBI Taxonomy" id="59472"/>
    <lineage>
        <taxon>Eukaryota</taxon>
        <taxon>Metazoa</taxon>
        <taxon>Chordata</taxon>
        <taxon>Craniata</taxon>
        <taxon>Vertebrata</taxon>
        <taxon>Euteleostomi</taxon>
        <taxon>Mammalia</taxon>
        <taxon>Eutheria</taxon>
        <taxon>Laurasiatheria</taxon>
        <taxon>Chiroptera</taxon>
        <taxon>Yangochiroptera</taxon>
        <taxon>Vespertilionidae</taxon>
        <taxon>Pipistrellus</taxon>
    </lineage>
</organism>
<keyword evidence="4 13" id="KW-0812">Transmembrane</keyword>
<keyword evidence="3" id="KW-1003">Cell membrane</keyword>
<dbReference type="InterPro" id="IPR039005">
    <property type="entry name" value="CSPG_rpt"/>
</dbReference>
<dbReference type="GO" id="GO:0046872">
    <property type="term" value="F:metal ion binding"/>
    <property type="evidence" value="ECO:0007669"/>
    <property type="project" value="UniProtKB-KW"/>
</dbReference>
<proteinExistence type="inferred from homology"/>
<evidence type="ECO:0000256" key="1">
    <source>
        <dbReference type="ARBA" id="ARBA00004251"/>
    </source>
</evidence>
<dbReference type="FunFam" id="2.60.40.2030:FF:000035">
    <property type="entry name" value="Fraser extracellular matrix complex subunit 1"/>
    <property type="match status" value="1"/>
</dbReference>
<dbReference type="FunFam" id="2.60.40.2030:FF:000005">
    <property type="entry name" value="Extracellular matrix protein FRAS1 isoform 1"/>
    <property type="match status" value="1"/>
</dbReference>
<feature type="repeat" description="CSPG" evidence="12">
    <location>
        <begin position="434"/>
        <end position="531"/>
    </location>
</feature>
<evidence type="ECO:0000313" key="16">
    <source>
        <dbReference type="Proteomes" id="UP000558488"/>
    </source>
</evidence>
<dbReference type="SUPFAM" id="SSF141072">
    <property type="entry name" value="CalX-like"/>
    <property type="match status" value="5"/>
</dbReference>
<evidence type="ECO:0000256" key="10">
    <source>
        <dbReference type="ARBA" id="ARBA00023136"/>
    </source>
</evidence>
<dbReference type="InterPro" id="IPR003644">
    <property type="entry name" value="Calx_beta"/>
</dbReference>
<evidence type="ECO:0000256" key="12">
    <source>
        <dbReference type="PROSITE-ProRule" id="PRU01201"/>
    </source>
</evidence>
<dbReference type="InterPro" id="IPR038081">
    <property type="entry name" value="CalX-like_sf"/>
</dbReference>
<dbReference type="Proteomes" id="UP000558488">
    <property type="component" value="Unassembled WGS sequence"/>
</dbReference>
<keyword evidence="5" id="KW-0479">Metal-binding</keyword>
<keyword evidence="8" id="KW-0106">Calcium</keyword>
<feature type="domain" description="Calx-beta" evidence="14">
    <location>
        <begin position="1024"/>
        <end position="1128"/>
    </location>
</feature>